<dbReference type="Gene3D" id="3.30.530.20">
    <property type="match status" value="1"/>
</dbReference>
<accession>A0A1A9HYI1</accession>
<evidence type="ECO:0000313" key="2">
    <source>
        <dbReference type="Proteomes" id="UP000077667"/>
    </source>
</evidence>
<evidence type="ECO:0008006" key="3">
    <source>
        <dbReference type="Google" id="ProtNLM"/>
    </source>
</evidence>
<dbReference type="AlphaFoldDB" id="A0A1A9HYI1"/>
<dbReference type="RefSeq" id="WP_067752045.1">
    <property type="nucleotide sequence ID" value="NZ_CP015772.1"/>
</dbReference>
<name>A0A1A9HYI1_9BACT</name>
<dbReference type="STRING" id="1176587.A8C56_03330"/>
<sequence>MKYIRLLLISIVALAFCMCGVTLLLPSNVKVSRAINLYAGSDAVLNNISDLSKWKNWYPGFDSLELTNTESRNGKMITAEVKGVRLRIITDNDSLVTVEMKKGARPVYNNWRLIRYTASDSLTLQNYMDFHFKWYPWERFSGLLLDRSYGATMEQGLKNLKTLYDKTAALR</sequence>
<protein>
    <recommendedName>
        <fullName evidence="3">Polyketide cyclase</fullName>
    </recommendedName>
</protein>
<dbReference type="InterPro" id="IPR023393">
    <property type="entry name" value="START-like_dom_sf"/>
</dbReference>
<reference evidence="1 2" key="1">
    <citation type="submission" date="2016-05" db="EMBL/GenBank/DDBJ databases">
        <title>Niabella ginsenosidivorans BS26 whole genome sequencing.</title>
        <authorList>
            <person name="Im W.T."/>
            <person name="Siddiqi M.Z."/>
        </authorList>
    </citation>
    <scope>NUCLEOTIDE SEQUENCE [LARGE SCALE GENOMIC DNA]</scope>
    <source>
        <strain evidence="1 2">BS26</strain>
    </source>
</reference>
<dbReference type="InterPro" id="IPR019587">
    <property type="entry name" value="Polyketide_cyclase/dehydratase"/>
</dbReference>
<dbReference type="Proteomes" id="UP000077667">
    <property type="component" value="Chromosome"/>
</dbReference>
<dbReference type="SUPFAM" id="SSF55961">
    <property type="entry name" value="Bet v1-like"/>
    <property type="match status" value="1"/>
</dbReference>
<organism evidence="1 2">
    <name type="scientific">Niabella ginsenosidivorans</name>
    <dbReference type="NCBI Taxonomy" id="1176587"/>
    <lineage>
        <taxon>Bacteria</taxon>
        <taxon>Pseudomonadati</taxon>
        <taxon>Bacteroidota</taxon>
        <taxon>Chitinophagia</taxon>
        <taxon>Chitinophagales</taxon>
        <taxon>Chitinophagaceae</taxon>
        <taxon>Niabella</taxon>
    </lineage>
</organism>
<dbReference type="Pfam" id="PF10604">
    <property type="entry name" value="Polyketide_cyc2"/>
    <property type="match status" value="1"/>
</dbReference>
<gene>
    <name evidence="1" type="ORF">A8C56_03330</name>
</gene>
<dbReference type="OrthoDB" id="9807923at2"/>
<keyword evidence="2" id="KW-1185">Reference proteome</keyword>
<proteinExistence type="predicted"/>
<dbReference type="EMBL" id="CP015772">
    <property type="protein sequence ID" value="ANH80145.1"/>
    <property type="molecule type" value="Genomic_DNA"/>
</dbReference>
<evidence type="ECO:0000313" key="1">
    <source>
        <dbReference type="EMBL" id="ANH80145.1"/>
    </source>
</evidence>
<dbReference type="KEGG" id="nia:A8C56_03330"/>